<sequence length="394" mass="44920">MTSATDLFIVRAAPGKGLGIFATNTIKRGTRIICEAPLLRIARNDPHLAWKAYQRLSPQARQEYDQLHRFRRTELDLVREARTRLPGSDDPKVLADQVAVMERFSANNFMILGGNEHAVFKFSSRINHSCEPNVFQCFNPCLGMKTVHAMRDIQAGEEFETNYLGRECHYSSRTQRWEVFRSQWGFTCHCTACTDRTGVSDARHSLLGKVIYGLEEFIAGNPEMYNPFLPPSTLDALDQARDALSLCLEQNMYGPELVLAHRLISTFALELEDYQTALEAADNAQEVERNNMGTELDDLKAKGAGADVWKTHVLEMMRKAGFHSHQQRKPKKGTGKKNHKRSEQRVLKEVQSEFHQQKHGKKENHHQKQEKKVNHHQKQEKGDKQDADVAKIAA</sequence>
<reference evidence="3 4" key="2">
    <citation type="journal article" date="2012" name="PLoS Pathog.">
        <title>Diverse lifestyles and strategies of plant pathogenesis encoded in the genomes of eighteen Dothideomycetes fungi.</title>
        <authorList>
            <person name="Ohm R.A."/>
            <person name="Feau N."/>
            <person name="Henrissat B."/>
            <person name="Schoch C.L."/>
            <person name="Horwitz B.A."/>
            <person name="Barry K.W."/>
            <person name="Condon B.J."/>
            <person name="Copeland A.C."/>
            <person name="Dhillon B."/>
            <person name="Glaser F."/>
            <person name="Hesse C.N."/>
            <person name="Kosti I."/>
            <person name="LaButti K."/>
            <person name="Lindquist E.A."/>
            <person name="Lucas S."/>
            <person name="Salamov A.A."/>
            <person name="Bradshaw R.E."/>
            <person name="Ciuffetti L."/>
            <person name="Hamelin R.C."/>
            <person name="Kema G.H.J."/>
            <person name="Lawrence C."/>
            <person name="Scott J.A."/>
            <person name="Spatafora J.W."/>
            <person name="Turgeon B.G."/>
            <person name="de Wit P.J.G.M."/>
            <person name="Zhong S."/>
            <person name="Goodwin S.B."/>
            <person name="Grigoriev I.V."/>
        </authorList>
    </citation>
    <scope>NUCLEOTIDE SEQUENCE [LARGE SCALE GENOMIC DNA]</scope>
    <source>
        <strain evidence="4">NZE10 / CBS 128990</strain>
    </source>
</reference>
<dbReference type="Pfam" id="PF00856">
    <property type="entry name" value="SET"/>
    <property type="match status" value="1"/>
</dbReference>
<protein>
    <recommendedName>
        <fullName evidence="2">SET domain-containing protein</fullName>
    </recommendedName>
</protein>
<proteinExistence type="predicted"/>
<dbReference type="AlphaFoldDB" id="N1PCZ7"/>
<dbReference type="PROSITE" id="PS50280">
    <property type="entry name" value="SET"/>
    <property type="match status" value="1"/>
</dbReference>
<feature type="domain" description="SET" evidence="2">
    <location>
        <begin position="5"/>
        <end position="164"/>
    </location>
</feature>
<dbReference type="Proteomes" id="UP000016933">
    <property type="component" value="Unassembled WGS sequence"/>
</dbReference>
<dbReference type="InterPro" id="IPR046341">
    <property type="entry name" value="SET_dom_sf"/>
</dbReference>
<feature type="compositionally biased region" description="Basic and acidic residues" evidence="1">
    <location>
        <begin position="366"/>
        <end position="394"/>
    </location>
</feature>
<dbReference type="InterPro" id="IPR001214">
    <property type="entry name" value="SET_dom"/>
</dbReference>
<dbReference type="SUPFAM" id="SSF82199">
    <property type="entry name" value="SET domain"/>
    <property type="match status" value="1"/>
</dbReference>
<gene>
    <name evidence="3" type="ORF">DOTSEDRAFT_177455</name>
</gene>
<dbReference type="InterPro" id="IPR053185">
    <property type="entry name" value="SET_domain_protein"/>
</dbReference>
<name>N1PCZ7_DOTSN</name>
<dbReference type="EMBL" id="KB446543">
    <property type="protein sequence ID" value="EME40453.1"/>
    <property type="molecule type" value="Genomic_DNA"/>
</dbReference>
<dbReference type="CDD" id="cd20071">
    <property type="entry name" value="SET_SMYD"/>
    <property type="match status" value="1"/>
</dbReference>
<feature type="region of interest" description="Disordered" evidence="1">
    <location>
        <begin position="320"/>
        <end position="394"/>
    </location>
</feature>
<feature type="compositionally biased region" description="Basic and acidic residues" evidence="1">
    <location>
        <begin position="341"/>
        <end position="356"/>
    </location>
</feature>
<dbReference type="OMA" id="CEPNVFQ"/>
<keyword evidence="4" id="KW-1185">Reference proteome</keyword>
<accession>N1PCZ7</accession>
<dbReference type="eggNOG" id="KOG2084">
    <property type="taxonomic scope" value="Eukaryota"/>
</dbReference>
<dbReference type="STRING" id="675120.N1PCZ7"/>
<feature type="compositionally biased region" description="Basic residues" evidence="1">
    <location>
        <begin position="320"/>
        <end position="340"/>
    </location>
</feature>
<dbReference type="PANTHER" id="PTHR47332:SF4">
    <property type="entry name" value="SET DOMAIN-CONTAINING PROTEIN 5"/>
    <property type="match status" value="1"/>
</dbReference>
<dbReference type="OrthoDB" id="265717at2759"/>
<evidence type="ECO:0000313" key="3">
    <source>
        <dbReference type="EMBL" id="EME40453.1"/>
    </source>
</evidence>
<dbReference type="Gene3D" id="2.170.270.10">
    <property type="entry name" value="SET domain"/>
    <property type="match status" value="1"/>
</dbReference>
<evidence type="ECO:0000313" key="4">
    <source>
        <dbReference type="Proteomes" id="UP000016933"/>
    </source>
</evidence>
<dbReference type="PANTHER" id="PTHR47332">
    <property type="entry name" value="SET DOMAIN-CONTAINING PROTEIN 5"/>
    <property type="match status" value="1"/>
</dbReference>
<evidence type="ECO:0000259" key="2">
    <source>
        <dbReference type="PROSITE" id="PS50280"/>
    </source>
</evidence>
<dbReference type="HOGENOM" id="CLU_700248_0_0_1"/>
<organism evidence="3 4">
    <name type="scientific">Dothistroma septosporum (strain NZE10 / CBS 128990)</name>
    <name type="common">Red band needle blight fungus</name>
    <name type="synonym">Mycosphaerella pini</name>
    <dbReference type="NCBI Taxonomy" id="675120"/>
    <lineage>
        <taxon>Eukaryota</taxon>
        <taxon>Fungi</taxon>
        <taxon>Dikarya</taxon>
        <taxon>Ascomycota</taxon>
        <taxon>Pezizomycotina</taxon>
        <taxon>Dothideomycetes</taxon>
        <taxon>Dothideomycetidae</taxon>
        <taxon>Mycosphaerellales</taxon>
        <taxon>Mycosphaerellaceae</taxon>
        <taxon>Dothistroma</taxon>
    </lineage>
</organism>
<reference evidence="4" key="1">
    <citation type="journal article" date="2012" name="PLoS Genet.">
        <title>The genomes of the fungal plant pathogens Cladosporium fulvum and Dothistroma septosporum reveal adaptation to different hosts and lifestyles but also signatures of common ancestry.</title>
        <authorList>
            <person name="de Wit P.J.G.M."/>
            <person name="van der Burgt A."/>
            <person name="Oekmen B."/>
            <person name="Stergiopoulos I."/>
            <person name="Abd-Elsalam K.A."/>
            <person name="Aerts A.L."/>
            <person name="Bahkali A.H."/>
            <person name="Beenen H.G."/>
            <person name="Chettri P."/>
            <person name="Cox M.P."/>
            <person name="Datema E."/>
            <person name="de Vries R.P."/>
            <person name="Dhillon B."/>
            <person name="Ganley A.R."/>
            <person name="Griffiths S.A."/>
            <person name="Guo Y."/>
            <person name="Hamelin R.C."/>
            <person name="Henrissat B."/>
            <person name="Kabir M.S."/>
            <person name="Jashni M.K."/>
            <person name="Kema G."/>
            <person name="Klaubauf S."/>
            <person name="Lapidus A."/>
            <person name="Levasseur A."/>
            <person name="Lindquist E."/>
            <person name="Mehrabi R."/>
            <person name="Ohm R.A."/>
            <person name="Owen T.J."/>
            <person name="Salamov A."/>
            <person name="Schwelm A."/>
            <person name="Schijlen E."/>
            <person name="Sun H."/>
            <person name="van den Burg H.A."/>
            <person name="van Ham R.C.H.J."/>
            <person name="Zhang S."/>
            <person name="Goodwin S.B."/>
            <person name="Grigoriev I.V."/>
            <person name="Collemare J."/>
            <person name="Bradshaw R.E."/>
        </authorList>
    </citation>
    <scope>NUCLEOTIDE SEQUENCE [LARGE SCALE GENOMIC DNA]</scope>
    <source>
        <strain evidence="4">NZE10 / CBS 128990</strain>
    </source>
</reference>
<evidence type="ECO:0000256" key="1">
    <source>
        <dbReference type="SAM" id="MobiDB-lite"/>
    </source>
</evidence>